<keyword evidence="1" id="KW-0812">Transmembrane</keyword>
<keyword evidence="1" id="KW-0472">Membrane</keyword>
<protein>
    <submittedName>
        <fullName evidence="2">Uncharacterized protein</fullName>
    </submittedName>
</protein>
<evidence type="ECO:0000313" key="2">
    <source>
        <dbReference type="EMBL" id="NNV57647.1"/>
    </source>
</evidence>
<feature type="transmembrane region" description="Helical" evidence="1">
    <location>
        <begin position="6"/>
        <end position="22"/>
    </location>
</feature>
<keyword evidence="1" id="KW-1133">Transmembrane helix</keyword>
<accession>A0A8J8JT36</accession>
<comment type="caution">
    <text evidence="2">The sequence shown here is derived from an EMBL/GenBank/DDBJ whole genome shotgun (WGS) entry which is preliminary data.</text>
</comment>
<dbReference type="Proteomes" id="UP000598971">
    <property type="component" value="Unassembled WGS sequence"/>
</dbReference>
<evidence type="ECO:0000313" key="3">
    <source>
        <dbReference type="Proteomes" id="UP000598971"/>
    </source>
</evidence>
<sequence length="105" mass="12014">MQILQYLLYTLLLELPIVVWIYRTEWKTALFTDTLLNLFTWPLFTVLFDNTGLPLWLLELGVFIMEAIVLQLFFSANVWKAWVASLLANGCSLGVGLLITGNSLF</sequence>
<reference evidence="2" key="1">
    <citation type="submission" date="2019-10" db="EMBL/GenBank/DDBJ databases">
        <title>Draft genome sequence of Panacibacter sp. KCS-6.</title>
        <authorList>
            <person name="Yim K.J."/>
        </authorList>
    </citation>
    <scope>NUCLEOTIDE SEQUENCE</scope>
    <source>
        <strain evidence="2">KCS-6</strain>
    </source>
</reference>
<name>A0A8J8JT36_9BACT</name>
<dbReference type="RefSeq" id="WP_171609598.1">
    <property type="nucleotide sequence ID" value="NZ_WHPF01000017.1"/>
</dbReference>
<feature type="transmembrane region" description="Helical" evidence="1">
    <location>
        <begin position="54"/>
        <end position="74"/>
    </location>
</feature>
<keyword evidence="3" id="KW-1185">Reference proteome</keyword>
<dbReference type="AlphaFoldDB" id="A0A8J8JT36"/>
<dbReference type="EMBL" id="WHPF01000017">
    <property type="protein sequence ID" value="NNV57647.1"/>
    <property type="molecule type" value="Genomic_DNA"/>
</dbReference>
<feature type="transmembrane region" description="Helical" evidence="1">
    <location>
        <begin position="81"/>
        <end position="99"/>
    </location>
</feature>
<organism evidence="2 3">
    <name type="scientific">Limnovirga soli</name>
    <dbReference type="NCBI Taxonomy" id="2656915"/>
    <lineage>
        <taxon>Bacteria</taxon>
        <taxon>Pseudomonadati</taxon>
        <taxon>Bacteroidota</taxon>
        <taxon>Chitinophagia</taxon>
        <taxon>Chitinophagales</taxon>
        <taxon>Chitinophagaceae</taxon>
        <taxon>Limnovirga</taxon>
    </lineage>
</organism>
<proteinExistence type="predicted"/>
<gene>
    <name evidence="2" type="ORF">GD597_19415</name>
</gene>
<evidence type="ECO:0000256" key="1">
    <source>
        <dbReference type="SAM" id="Phobius"/>
    </source>
</evidence>